<gene>
    <name evidence="6" type="ORF">QBC33DRAFT_620374</name>
</gene>
<dbReference type="Gene3D" id="1.25.40.20">
    <property type="entry name" value="Ankyrin repeat-containing domain"/>
    <property type="match status" value="2"/>
</dbReference>
<evidence type="ECO:0000256" key="2">
    <source>
        <dbReference type="ARBA" id="ARBA00022737"/>
    </source>
</evidence>
<dbReference type="PRINTS" id="PR01415">
    <property type="entry name" value="ANKYRIN"/>
</dbReference>
<feature type="region of interest" description="Disordered" evidence="5">
    <location>
        <begin position="169"/>
        <end position="189"/>
    </location>
</feature>
<dbReference type="Pfam" id="PF00023">
    <property type="entry name" value="Ank"/>
    <property type="match status" value="1"/>
</dbReference>
<dbReference type="InterPro" id="IPR036770">
    <property type="entry name" value="Ankyrin_rpt-contain_sf"/>
</dbReference>
<dbReference type="PROSITE" id="PS50297">
    <property type="entry name" value="ANK_REP_REGION"/>
    <property type="match status" value="6"/>
</dbReference>
<evidence type="ECO:0000313" key="7">
    <source>
        <dbReference type="Proteomes" id="UP001244011"/>
    </source>
</evidence>
<evidence type="ECO:0000256" key="5">
    <source>
        <dbReference type="SAM" id="MobiDB-lite"/>
    </source>
</evidence>
<dbReference type="GeneID" id="85315952"/>
<feature type="repeat" description="ANK" evidence="4">
    <location>
        <begin position="683"/>
        <end position="715"/>
    </location>
</feature>
<dbReference type="Proteomes" id="UP001244011">
    <property type="component" value="Unassembled WGS sequence"/>
</dbReference>
<sequence length="742" mass="78191">MCDPLSIATGTASLLAASLKLSHGLIVLRSRFQKVPETVSGLCNELQLTSIGLDALTSASSNDQARRNLLQCVEATTVSMAKSFSVLDTEIAKLNKDDPAESQSVAWRLRFMWVESDLNGLMVQVRDQRSSLSFLMQVVQTAKIHEIHRQFQGASPGLAALRRTATIAKGSSRPIIRPDPKPSAESCTPELQKILKQDTKFPDFEDINQPGSASKPSTPNTTGMGGEQKAKPPHNGQPPTPVPSPSFPAVPYAPSAKVEPTLVHHELHYAVTNNDIGRVPSLLDGGQIPLGLPSNPYGTLPNASKTSLSLAAYLGRDEILLIFLQRGFGWAVNECIGKDLPPLLAAAYAGRESSARILLSKGGANPRLRGYGNNTSLFWASARGHENMVNLLLQSGAADDINFANDKGLTPLMVAAQHGHHGVVEALLARGADVHAVNSKQQSAIHLASHSGHLDIVSSLLSHGAALNSATANGKTPLIFAAAAGFADVADLLASSGALINLADSAGCTALYHTARGGYSGAAEVLLDRYAATEATTRAGDRALHAACECGHARVVGLLLAHGARLDAVRASDGLSALDVAAWHRRRNVLGPLILFRAKQNPVEFSTRDALYAAAKWGLGEVVDALVEAGADVDEVEVEEDGARAGSAAGGQSLLARASREGNVDAARLLIEKGADVNRVDCYGASPLHRVAMAANVQLARLLVEAGAKLDCVDKSGRTAAQVADMFGSQEMRDFFRSCSPA</sequence>
<feature type="region of interest" description="Disordered" evidence="5">
    <location>
        <begin position="202"/>
        <end position="253"/>
    </location>
</feature>
<comment type="caution">
    <text evidence="6">The sequence shown here is derived from an EMBL/GenBank/DDBJ whole genome shotgun (WGS) entry which is preliminary data.</text>
</comment>
<feature type="repeat" description="ANK" evidence="4">
    <location>
        <begin position="473"/>
        <end position="505"/>
    </location>
</feature>
<dbReference type="RefSeq" id="XP_060282739.1">
    <property type="nucleotide sequence ID" value="XM_060432765.1"/>
</dbReference>
<accession>A0AAJ0FFF0</accession>
<dbReference type="PANTHER" id="PTHR24161">
    <property type="entry name" value="ANK_REP_REGION DOMAIN-CONTAINING PROTEIN-RELATED"/>
    <property type="match status" value="1"/>
</dbReference>
<keyword evidence="3 4" id="KW-0040">ANK repeat</keyword>
<dbReference type="GO" id="GO:0019706">
    <property type="term" value="F:protein-cysteine S-palmitoyltransferase activity"/>
    <property type="evidence" value="ECO:0007669"/>
    <property type="project" value="UniProtKB-EC"/>
</dbReference>
<feature type="repeat" description="ANK" evidence="4">
    <location>
        <begin position="539"/>
        <end position="571"/>
    </location>
</feature>
<evidence type="ECO:0000256" key="3">
    <source>
        <dbReference type="ARBA" id="ARBA00023043"/>
    </source>
</evidence>
<organism evidence="6 7">
    <name type="scientific">Phialemonium atrogriseum</name>
    <dbReference type="NCBI Taxonomy" id="1093897"/>
    <lineage>
        <taxon>Eukaryota</taxon>
        <taxon>Fungi</taxon>
        <taxon>Dikarya</taxon>
        <taxon>Ascomycota</taxon>
        <taxon>Pezizomycotina</taxon>
        <taxon>Sordariomycetes</taxon>
        <taxon>Sordariomycetidae</taxon>
        <taxon>Cephalothecales</taxon>
        <taxon>Cephalothecaceae</taxon>
        <taxon>Phialemonium</taxon>
    </lineage>
</organism>
<feature type="repeat" description="ANK" evidence="4">
    <location>
        <begin position="650"/>
        <end position="682"/>
    </location>
</feature>
<evidence type="ECO:0000256" key="4">
    <source>
        <dbReference type="PROSITE-ProRule" id="PRU00023"/>
    </source>
</evidence>
<keyword evidence="7" id="KW-1185">Reference proteome</keyword>
<keyword evidence="2" id="KW-0677">Repeat</keyword>
<feature type="repeat" description="ANK" evidence="4">
    <location>
        <begin position="407"/>
        <end position="439"/>
    </location>
</feature>
<dbReference type="AlphaFoldDB" id="A0AAJ0FFF0"/>
<feature type="compositionally biased region" description="Polar residues" evidence="5">
    <location>
        <begin position="209"/>
        <end position="222"/>
    </location>
</feature>
<dbReference type="SUPFAM" id="SSF48403">
    <property type="entry name" value="Ankyrin repeat"/>
    <property type="match status" value="2"/>
</dbReference>
<dbReference type="Pfam" id="PF12796">
    <property type="entry name" value="Ank_2"/>
    <property type="match status" value="3"/>
</dbReference>
<evidence type="ECO:0000313" key="6">
    <source>
        <dbReference type="EMBL" id="KAK1766526.1"/>
    </source>
</evidence>
<evidence type="ECO:0000256" key="1">
    <source>
        <dbReference type="ARBA" id="ARBA00012210"/>
    </source>
</evidence>
<feature type="repeat" description="ANK" evidence="4">
    <location>
        <begin position="440"/>
        <end position="472"/>
    </location>
</feature>
<name>A0AAJ0FFF0_9PEZI</name>
<dbReference type="EC" id="2.3.1.225" evidence="1"/>
<dbReference type="SMART" id="SM00248">
    <property type="entry name" value="ANK"/>
    <property type="match status" value="12"/>
</dbReference>
<dbReference type="PROSITE" id="PS50088">
    <property type="entry name" value="ANK_REPEAT"/>
    <property type="match status" value="7"/>
</dbReference>
<dbReference type="InterPro" id="IPR002110">
    <property type="entry name" value="Ankyrin_rpt"/>
</dbReference>
<dbReference type="PANTHER" id="PTHR24161:SF85">
    <property type="entry name" value="PALMITOYLTRANSFERASE HIP14"/>
    <property type="match status" value="1"/>
</dbReference>
<protein>
    <recommendedName>
        <fullName evidence="1">protein S-acyltransferase</fullName>
        <ecNumber evidence="1">2.3.1.225</ecNumber>
    </recommendedName>
</protein>
<feature type="repeat" description="ANK" evidence="4">
    <location>
        <begin position="606"/>
        <end position="638"/>
    </location>
</feature>
<dbReference type="EMBL" id="MU839011">
    <property type="protein sequence ID" value="KAK1766526.1"/>
    <property type="molecule type" value="Genomic_DNA"/>
</dbReference>
<reference evidence="6" key="1">
    <citation type="submission" date="2023-06" db="EMBL/GenBank/DDBJ databases">
        <title>Genome-scale phylogeny and comparative genomics of the fungal order Sordariales.</title>
        <authorList>
            <consortium name="Lawrence Berkeley National Laboratory"/>
            <person name="Hensen N."/>
            <person name="Bonometti L."/>
            <person name="Westerberg I."/>
            <person name="Brannstrom I.O."/>
            <person name="Guillou S."/>
            <person name="Cros-Aarteil S."/>
            <person name="Calhoun S."/>
            <person name="Haridas S."/>
            <person name="Kuo A."/>
            <person name="Mondo S."/>
            <person name="Pangilinan J."/>
            <person name="Riley R."/>
            <person name="Labutti K."/>
            <person name="Andreopoulos B."/>
            <person name="Lipzen A."/>
            <person name="Chen C."/>
            <person name="Yanf M."/>
            <person name="Daum C."/>
            <person name="Ng V."/>
            <person name="Clum A."/>
            <person name="Steindorff A."/>
            <person name="Ohm R."/>
            <person name="Martin F."/>
            <person name="Silar P."/>
            <person name="Natvig D."/>
            <person name="Lalanne C."/>
            <person name="Gautier V."/>
            <person name="Ament-Velasquez S.L."/>
            <person name="Kruys A."/>
            <person name="Hutchinson M.I."/>
            <person name="Powell A.J."/>
            <person name="Barry K."/>
            <person name="Miller A.N."/>
            <person name="Grigoriev I.V."/>
            <person name="Debuchy R."/>
            <person name="Gladieux P."/>
            <person name="Thoren M.H."/>
            <person name="Johannesson H."/>
        </authorList>
    </citation>
    <scope>NUCLEOTIDE SEQUENCE</scope>
    <source>
        <strain evidence="6">8032-3</strain>
    </source>
</reference>
<proteinExistence type="predicted"/>
<feature type="compositionally biased region" description="Pro residues" evidence="5">
    <location>
        <begin position="235"/>
        <end position="248"/>
    </location>
</feature>